<dbReference type="Pfam" id="PF01795">
    <property type="entry name" value="Methyltransf_5"/>
    <property type="match status" value="1"/>
</dbReference>
<feature type="binding site" evidence="6">
    <location>
        <position position="67"/>
    </location>
    <ligand>
        <name>S-adenosyl-L-methionine</name>
        <dbReference type="ChEBI" id="CHEBI:59789"/>
    </ligand>
</feature>
<dbReference type="EMBL" id="MHVJ01000013">
    <property type="protein sequence ID" value="OHA91319.1"/>
    <property type="molecule type" value="Genomic_DNA"/>
</dbReference>
<evidence type="ECO:0000256" key="2">
    <source>
        <dbReference type="ARBA" id="ARBA00022552"/>
    </source>
</evidence>
<protein>
    <recommendedName>
        <fullName evidence="6">Ribosomal RNA small subunit methyltransferase H</fullName>
        <ecNumber evidence="6">2.1.1.199</ecNumber>
    </recommendedName>
    <alternativeName>
        <fullName evidence="6">16S rRNA m(4)C1402 methyltransferase</fullName>
    </alternativeName>
    <alternativeName>
        <fullName evidence="6">rRNA (cytosine-N(4)-)-methyltransferase RsmH</fullName>
    </alternativeName>
</protein>
<feature type="binding site" evidence="6">
    <location>
        <position position="54"/>
    </location>
    <ligand>
        <name>S-adenosyl-L-methionine</name>
        <dbReference type="ChEBI" id="CHEBI:59789"/>
    </ligand>
</feature>
<dbReference type="GO" id="GO:0070475">
    <property type="term" value="P:rRNA base methylation"/>
    <property type="evidence" value="ECO:0007669"/>
    <property type="project" value="UniProtKB-UniRule"/>
</dbReference>
<reference evidence="7 8" key="1">
    <citation type="journal article" date="2016" name="Nat. Commun.">
        <title>Thousands of microbial genomes shed light on interconnected biogeochemical processes in an aquifer system.</title>
        <authorList>
            <person name="Anantharaman K."/>
            <person name="Brown C.T."/>
            <person name="Hug L.A."/>
            <person name="Sharon I."/>
            <person name="Castelle C.J."/>
            <person name="Probst A.J."/>
            <person name="Thomas B.C."/>
            <person name="Singh A."/>
            <person name="Wilkins M.J."/>
            <person name="Karaoz U."/>
            <person name="Brodie E.L."/>
            <person name="Williams K.H."/>
            <person name="Hubbard S.S."/>
            <person name="Banfield J.F."/>
        </authorList>
    </citation>
    <scope>NUCLEOTIDE SEQUENCE [LARGE SCALE GENOMIC DNA]</scope>
</reference>
<dbReference type="InterPro" id="IPR023397">
    <property type="entry name" value="SAM-dep_MeTrfase_MraW_recog"/>
</dbReference>
<dbReference type="SUPFAM" id="SSF81799">
    <property type="entry name" value="Putative methyltransferase TM0872, insert domain"/>
    <property type="match status" value="1"/>
</dbReference>
<dbReference type="PANTHER" id="PTHR11265">
    <property type="entry name" value="S-ADENOSYL-METHYLTRANSFERASE MRAW"/>
    <property type="match status" value="1"/>
</dbReference>
<evidence type="ECO:0000256" key="3">
    <source>
        <dbReference type="ARBA" id="ARBA00022603"/>
    </source>
</evidence>
<keyword evidence="6" id="KW-0963">Cytoplasm</keyword>
<dbReference type="Gene3D" id="3.40.50.150">
    <property type="entry name" value="Vaccinia Virus protein VP39"/>
    <property type="match status" value="1"/>
</dbReference>
<feature type="binding site" evidence="6">
    <location>
        <begin position="34"/>
        <end position="36"/>
    </location>
    <ligand>
        <name>S-adenosyl-L-methionine</name>
        <dbReference type="ChEBI" id="CHEBI:59789"/>
    </ligand>
</feature>
<comment type="catalytic activity">
    <reaction evidence="6">
        <text>cytidine(1402) in 16S rRNA + S-adenosyl-L-methionine = N(4)-methylcytidine(1402) in 16S rRNA + S-adenosyl-L-homocysteine + H(+)</text>
        <dbReference type="Rhea" id="RHEA:42928"/>
        <dbReference type="Rhea" id="RHEA-COMP:10286"/>
        <dbReference type="Rhea" id="RHEA-COMP:10287"/>
        <dbReference type="ChEBI" id="CHEBI:15378"/>
        <dbReference type="ChEBI" id="CHEBI:57856"/>
        <dbReference type="ChEBI" id="CHEBI:59789"/>
        <dbReference type="ChEBI" id="CHEBI:74506"/>
        <dbReference type="ChEBI" id="CHEBI:82748"/>
        <dbReference type="EC" id="2.1.1.199"/>
    </reaction>
</comment>
<evidence type="ECO:0000256" key="4">
    <source>
        <dbReference type="ARBA" id="ARBA00022679"/>
    </source>
</evidence>
<evidence type="ECO:0000313" key="7">
    <source>
        <dbReference type="EMBL" id="OHA91319.1"/>
    </source>
</evidence>
<feature type="binding site" evidence="6">
    <location>
        <position position="85"/>
    </location>
    <ligand>
        <name>S-adenosyl-L-methionine</name>
        <dbReference type="ChEBI" id="CHEBI:59789"/>
    </ligand>
</feature>
<keyword evidence="4 6" id="KW-0808">Transferase</keyword>
<dbReference type="GO" id="GO:0005737">
    <property type="term" value="C:cytoplasm"/>
    <property type="evidence" value="ECO:0007669"/>
    <property type="project" value="UniProtKB-SubCell"/>
</dbReference>
<dbReference type="GO" id="GO:0071424">
    <property type="term" value="F:rRNA (cytosine-N4-)-methyltransferase activity"/>
    <property type="evidence" value="ECO:0007669"/>
    <property type="project" value="UniProtKB-UniRule"/>
</dbReference>
<sequence>MSTPRHKPVLLQEVLEGLNLSEDKIFVDGTYGGGGHSAEVKRRYGDKVQVITIDQDPATGADTTGNFRDIEELLGETRPDAILLDLGISSDQLENSGRGFSFQKDEPLDMRMGQTGPTATDILNSWDEHAIELVLRGFGEERFSKKIAKAIVERREVKPFETTTELVDLVLSVRPRTFRDRIHPATKTFQALRIAVNEELSALEEGLEKGFKLLKPEGRFAVISFHSLEDRIVKNFFRDKAKAGEGKLVNKKPIISDQEELVSNPRARSAKLRVIQKL</sequence>
<comment type="subcellular location">
    <subcellularLocation>
        <location evidence="6">Cytoplasm</location>
    </subcellularLocation>
</comment>
<feature type="binding site" evidence="6">
    <location>
        <position position="92"/>
    </location>
    <ligand>
        <name>S-adenosyl-L-methionine</name>
        <dbReference type="ChEBI" id="CHEBI:59789"/>
    </ligand>
</feature>
<gene>
    <name evidence="6" type="primary">rsmH</name>
    <name evidence="7" type="ORF">A2758_02565</name>
</gene>
<dbReference type="InterPro" id="IPR029063">
    <property type="entry name" value="SAM-dependent_MTases_sf"/>
</dbReference>
<organism evidence="7 8">
    <name type="scientific">Candidatus Zambryskibacteria bacterium RIFCSPHIGHO2_01_FULL_49_18</name>
    <dbReference type="NCBI Taxonomy" id="1802740"/>
    <lineage>
        <taxon>Bacteria</taxon>
        <taxon>Candidatus Zambryskiibacteriota</taxon>
    </lineage>
</organism>
<dbReference type="SUPFAM" id="SSF53335">
    <property type="entry name" value="S-adenosyl-L-methionine-dependent methyltransferases"/>
    <property type="match status" value="1"/>
</dbReference>
<dbReference type="NCBIfam" id="TIGR00006">
    <property type="entry name" value="16S rRNA (cytosine(1402)-N(4))-methyltransferase RsmH"/>
    <property type="match status" value="1"/>
</dbReference>
<keyword evidence="5 6" id="KW-0949">S-adenosyl-L-methionine</keyword>
<comment type="function">
    <text evidence="6">Specifically methylates the N4 position of cytidine in position 1402 (C1402) of 16S rRNA.</text>
</comment>
<dbReference type="EC" id="2.1.1.199" evidence="6"/>
<evidence type="ECO:0000256" key="6">
    <source>
        <dbReference type="HAMAP-Rule" id="MF_01007"/>
    </source>
</evidence>
<evidence type="ECO:0000256" key="5">
    <source>
        <dbReference type="ARBA" id="ARBA00022691"/>
    </source>
</evidence>
<evidence type="ECO:0000313" key="8">
    <source>
        <dbReference type="Proteomes" id="UP000178612"/>
    </source>
</evidence>
<dbReference type="HAMAP" id="MF_01007">
    <property type="entry name" value="16SrRNA_methyltr_H"/>
    <property type="match status" value="1"/>
</dbReference>
<name>A0A1G2T3C6_9BACT</name>
<keyword evidence="3 6" id="KW-0489">Methyltransferase</keyword>
<evidence type="ECO:0000256" key="1">
    <source>
        <dbReference type="ARBA" id="ARBA00010396"/>
    </source>
</evidence>
<dbReference type="AlphaFoldDB" id="A0A1G2T3C6"/>
<dbReference type="PIRSF" id="PIRSF004486">
    <property type="entry name" value="MraW"/>
    <property type="match status" value="1"/>
</dbReference>
<dbReference type="InterPro" id="IPR002903">
    <property type="entry name" value="RsmH"/>
</dbReference>
<accession>A0A1G2T3C6</accession>
<keyword evidence="2 6" id="KW-0698">rRNA processing</keyword>
<comment type="caution">
    <text evidence="7">The sequence shown here is derived from an EMBL/GenBank/DDBJ whole genome shotgun (WGS) entry which is preliminary data.</text>
</comment>
<dbReference type="Proteomes" id="UP000178612">
    <property type="component" value="Unassembled WGS sequence"/>
</dbReference>
<proteinExistence type="inferred from homology"/>
<comment type="similarity">
    <text evidence="1 6">Belongs to the methyltransferase superfamily. RsmH family.</text>
</comment>
<dbReference type="Gene3D" id="1.10.150.170">
    <property type="entry name" value="Putative methyltransferase TM0872, insert domain"/>
    <property type="match status" value="1"/>
</dbReference>
<dbReference type="PANTHER" id="PTHR11265:SF0">
    <property type="entry name" value="12S RRNA N4-METHYLCYTIDINE METHYLTRANSFERASE"/>
    <property type="match status" value="1"/>
</dbReference>